<keyword evidence="3" id="KW-1185">Reference proteome</keyword>
<organism evidence="2 3">
    <name type="scientific">Canavalia gladiata</name>
    <name type="common">Sword bean</name>
    <name type="synonym">Dolichos gladiatus</name>
    <dbReference type="NCBI Taxonomy" id="3824"/>
    <lineage>
        <taxon>Eukaryota</taxon>
        <taxon>Viridiplantae</taxon>
        <taxon>Streptophyta</taxon>
        <taxon>Embryophyta</taxon>
        <taxon>Tracheophyta</taxon>
        <taxon>Spermatophyta</taxon>
        <taxon>Magnoliopsida</taxon>
        <taxon>eudicotyledons</taxon>
        <taxon>Gunneridae</taxon>
        <taxon>Pentapetalae</taxon>
        <taxon>rosids</taxon>
        <taxon>fabids</taxon>
        <taxon>Fabales</taxon>
        <taxon>Fabaceae</taxon>
        <taxon>Papilionoideae</taxon>
        <taxon>50 kb inversion clade</taxon>
        <taxon>NPAAA clade</taxon>
        <taxon>indigoferoid/millettioid clade</taxon>
        <taxon>Phaseoleae</taxon>
        <taxon>Canavalia</taxon>
    </lineage>
</organism>
<evidence type="ECO:0000313" key="3">
    <source>
        <dbReference type="Proteomes" id="UP001367508"/>
    </source>
</evidence>
<proteinExistence type="predicted"/>
<sequence>MRPRLAQAHAREGVSLTCLSTSPKSVPIYKAYQGPLAKQCGTWFPFEISPTDVGWEEKNCELLLKEERELEGVGENDPLSLHQCERMCSFRVKKIKELKRVARQENPWKRDLGIQNPPEGWSGSVPPSMRVGGQVPLE</sequence>
<reference evidence="2 3" key="1">
    <citation type="submission" date="2024-01" db="EMBL/GenBank/DDBJ databases">
        <title>The genomes of 5 underutilized Papilionoideae crops provide insights into root nodulation and disease resistanc.</title>
        <authorList>
            <person name="Jiang F."/>
        </authorList>
    </citation>
    <scope>NUCLEOTIDE SEQUENCE [LARGE SCALE GENOMIC DNA]</scope>
    <source>
        <strain evidence="2">LVBAO_FW01</strain>
        <tissue evidence="2">Leaves</tissue>
    </source>
</reference>
<accession>A0AAN9N118</accession>
<evidence type="ECO:0000313" key="2">
    <source>
        <dbReference type="EMBL" id="KAK7361328.1"/>
    </source>
</evidence>
<evidence type="ECO:0000256" key="1">
    <source>
        <dbReference type="SAM" id="MobiDB-lite"/>
    </source>
</evidence>
<dbReference type="EMBL" id="JAYMYQ010000001">
    <property type="protein sequence ID" value="KAK7361328.1"/>
    <property type="molecule type" value="Genomic_DNA"/>
</dbReference>
<protein>
    <submittedName>
        <fullName evidence="2">Uncharacterized protein</fullName>
    </submittedName>
</protein>
<dbReference type="AlphaFoldDB" id="A0AAN9N118"/>
<name>A0AAN9N118_CANGL</name>
<dbReference type="Proteomes" id="UP001367508">
    <property type="component" value="Unassembled WGS sequence"/>
</dbReference>
<feature type="region of interest" description="Disordered" evidence="1">
    <location>
        <begin position="109"/>
        <end position="138"/>
    </location>
</feature>
<comment type="caution">
    <text evidence="2">The sequence shown here is derived from an EMBL/GenBank/DDBJ whole genome shotgun (WGS) entry which is preliminary data.</text>
</comment>
<gene>
    <name evidence="2" type="ORF">VNO77_03378</name>
</gene>